<keyword evidence="1" id="KW-0175">Coiled coil</keyword>
<proteinExistence type="predicted"/>
<organism evidence="3">
    <name type="scientific">mine drainage metagenome</name>
    <dbReference type="NCBI Taxonomy" id="410659"/>
    <lineage>
        <taxon>unclassified sequences</taxon>
        <taxon>metagenomes</taxon>
        <taxon>ecological metagenomes</taxon>
    </lineage>
</organism>
<accession>A0A1J5RBN3</accession>
<reference evidence="3" key="1">
    <citation type="submission" date="2016-10" db="EMBL/GenBank/DDBJ databases">
        <title>Sequence of Gallionella enrichment culture.</title>
        <authorList>
            <person name="Poehlein A."/>
            <person name="Muehling M."/>
            <person name="Daniel R."/>
        </authorList>
    </citation>
    <scope>NUCLEOTIDE SEQUENCE</scope>
</reference>
<dbReference type="Gene3D" id="3.40.50.300">
    <property type="entry name" value="P-loop containing nucleotide triphosphate hydrolases"/>
    <property type="match status" value="1"/>
</dbReference>
<feature type="coiled-coil region" evidence="1">
    <location>
        <begin position="490"/>
        <end position="517"/>
    </location>
</feature>
<feature type="compositionally biased region" description="Polar residues" evidence="2">
    <location>
        <begin position="671"/>
        <end position="682"/>
    </location>
</feature>
<evidence type="ECO:0000256" key="1">
    <source>
        <dbReference type="SAM" id="Coils"/>
    </source>
</evidence>
<dbReference type="InterPro" id="IPR027417">
    <property type="entry name" value="P-loop_NTPase"/>
</dbReference>
<feature type="region of interest" description="Disordered" evidence="2">
    <location>
        <begin position="658"/>
        <end position="691"/>
    </location>
</feature>
<evidence type="ECO:0000313" key="3">
    <source>
        <dbReference type="EMBL" id="OIQ85549.1"/>
    </source>
</evidence>
<evidence type="ECO:0000256" key="2">
    <source>
        <dbReference type="SAM" id="MobiDB-lite"/>
    </source>
</evidence>
<dbReference type="AlphaFoldDB" id="A0A1J5RBN3"/>
<sequence length="691" mass="75194">MNPAERVEAVGRWLVRVGGAAAPGDIGAAVVDLNHRTQAVTLNAMRDAGLLEGPRNRVALTAAGWARFSGAEQGSAGEVLDRVLTGWPYEYRAFLELLVSAVIARHHLGSTRDEGHLAFIAIGETGTGKSAMGRLLCHLFGWPAEQHVVDLPAQTGGSLLGRRERNGEVWAWEPAPTTLRPFVMLDEFDKADPPVQKNTWVYVNGQFRQEFEGATYELRATPLLTANPPASGGRYRDLQPAYRRRSVVLDTGAAASRSSLIEDLLSDFYATTSPADRLSLERLRPPADLAPEARAVLKMARDQALTAAGRDEFPGLRSLELATLGRCALMGSDADQSVAAWATSVAYLQATESVPGQVIERWGPDLADVRDALGQDGAAIGAALERGRAERAAGMAEATRGHQRKARADLATVAHAERVAERCRQLIGALDSRKITGANERQQAAGLRKVLRRLATQAANVSTQDGLTSVMDLAMPSFTEAEQLVAAQEAERARQRVAAQEEVRAEQQRRLDAKNNRVRGKELARQQREHHRQKLTAIVSTARDLERLYERRTTRPNERPLDVLTDLEVAGQRLLSYTPPPERPRPQGFRQRVLEAVATRELGVWSVTGSGVAFPGEGYSCPALTKWGPNTQAVLAPALFTLHEMEDRLRAELGVGGRASRPHVPAPASLRVQSAPTPQLLGSGTRYGLNR</sequence>
<gene>
    <name evidence="3" type="ORF">GALL_326080</name>
</gene>
<protein>
    <submittedName>
        <fullName evidence="3">Uncharacterized protein</fullName>
    </submittedName>
</protein>
<comment type="caution">
    <text evidence="3">The sequence shown here is derived from an EMBL/GenBank/DDBJ whole genome shotgun (WGS) entry which is preliminary data.</text>
</comment>
<dbReference type="SUPFAM" id="SSF52540">
    <property type="entry name" value="P-loop containing nucleoside triphosphate hydrolases"/>
    <property type="match status" value="1"/>
</dbReference>
<dbReference type="EMBL" id="MLJW01000536">
    <property type="protein sequence ID" value="OIQ85549.1"/>
    <property type="molecule type" value="Genomic_DNA"/>
</dbReference>
<name>A0A1J5RBN3_9ZZZZ</name>